<evidence type="ECO:0000256" key="3">
    <source>
        <dbReference type="ARBA" id="ARBA00012483"/>
    </source>
</evidence>
<evidence type="ECO:0000313" key="11">
    <source>
        <dbReference type="Proteomes" id="UP001345219"/>
    </source>
</evidence>
<dbReference type="Gene3D" id="3.30.40.10">
    <property type="entry name" value="Zinc/RING finger domain, C3HC4 (zinc finger)"/>
    <property type="match status" value="1"/>
</dbReference>
<gene>
    <name evidence="10" type="ORF">SAY87_029952</name>
</gene>
<dbReference type="GO" id="GO:0061630">
    <property type="term" value="F:ubiquitin protein ligase activity"/>
    <property type="evidence" value="ECO:0007669"/>
    <property type="project" value="UniProtKB-EC"/>
</dbReference>
<keyword evidence="7" id="KW-0862">Zinc</keyword>
<dbReference type="PROSITE" id="PS50089">
    <property type="entry name" value="ZF_RING_2"/>
    <property type="match status" value="1"/>
</dbReference>
<evidence type="ECO:0000256" key="5">
    <source>
        <dbReference type="ARBA" id="ARBA00022771"/>
    </source>
</evidence>
<keyword evidence="4" id="KW-0479">Metal-binding</keyword>
<comment type="catalytic activity">
    <reaction evidence="1">
        <text>S-ubiquitinyl-[E2 ubiquitin-conjugating enzyme]-L-cysteine + [acceptor protein]-L-lysine = [E2 ubiquitin-conjugating enzyme]-L-cysteine + N(6)-ubiquitinyl-[acceptor protein]-L-lysine.</text>
        <dbReference type="EC" id="2.3.2.27"/>
    </reaction>
</comment>
<comment type="pathway">
    <text evidence="2">Protein modification; protein ubiquitination.</text>
</comment>
<dbReference type="GO" id="GO:0008270">
    <property type="term" value="F:zinc ion binding"/>
    <property type="evidence" value="ECO:0007669"/>
    <property type="project" value="UniProtKB-KW"/>
</dbReference>
<organism evidence="10 11">
    <name type="scientific">Trapa incisa</name>
    <dbReference type="NCBI Taxonomy" id="236973"/>
    <lineage>
        <taxon>Eukaryota</taxon>
        <taxon>Viridiplantae</taxon>
        <taxon>Streptophyta</taxon>
        <taxon>Embryophyta</taxon>
        <taxon>Tracheophyta</taxon>
        <taxon>Spermatophyta</taxon>
        <taxon>Magnoliopsida</taxon>
        <taxon>eudicotyledons</taxon>
        <taxon>Gunneridae</taxon>
        <taxon>Pentapetalae</taxon>
        <taxon>rosids</taxon>
        <taxon>malvids</taxon>
        <taxon>Myrtales</taxon>
        <taxon>Lythraceae</taxon>
        <taxon>Trapa</taxon>
    </lineage>
</organism>
<evidence type="ECO:0000256" key="6">
    <source>
        <dbReference type="ARBA" id="ARBA00022786"/>
    </source>
</evidence>
<evidence type="ECO:0000256" key="4">
    <source>
        <dbReference type="ARBA" id="ARBA00022723"/>
    </source>
</evidence>
<evidence type="ECO:0000256" key="8">
    <source>
        <dbReference type="PROSITE-ProRule" id="PRU00175"/>
    </source>
</evidence>
<keyword evidence="6" id="KW-0833">Ubl conjugation pathway</keyword>
<evidence type="ECO:0000256" key="1">
    <source>
        <dbReference type="ARBA" id="ARBA00000900"/>
    </source>
</evidence>
<protein>
    <recommendedName>
        <fullName evidence="3">RING-type E3 ubiquitin transferase</fullName>
        <ecNumber evidence="3">2.3.2.27</ecNumber>
    </recommendedName>
</protein>
<dbReference type="Proteomes" id="UP001345219">
    <property type="component" value="Chromosome 23"/>
</dbReference>
<keyword evidence="5 8" id="KW-0863">Zinc-finger</keyword>
<sequence>MALHLIVLSAEVRLNESDIPGVSSSEQEDGLVLFQIFYRNRSLTPVRRLLFGRKIEEKCVDRTVSTHFRRSELMNFDDNTATEAALASLGADLVPDLWVEELDKQLAWLARHVGNRLNDGLATGPRLSAAPLLVEVDLLTVVLAKAEECGPNFEDLETEARSRIPSVYVPATPSSIQALETFPADRLEDDDHCTICVDEFDRTITESGGSSEEITMMPCSHKYHSRCILEWLKLNHVCPLCRFELPHDVVAIEQPEVTYYIPSE</sequence>
<evidence type="ECO:0000313" key="10">
    <source>
        <dbReference type="EMBL" id="KAK4762068.1"/>
    </source>
</evidence>
<accession>A0AAN7KCN5</accession>
<dbReference type="PANTHER" id="PTHR15710">
    <property type="entry name" value="E3 UBIQUITIN-PROTEIN LIGASE PRAJA"/>
    <property type="match status" value="1"/>
</dbReference>
<dbReference type="SUPFAM" id="SSF57850">
    <property type="entry name" value="RING/U-box"/>
    <property type="match status" value="1"/>
</dbReference>
<dbReference type="EMBL" id="JAXIOK010000009">
    <property type="protein sequence ID" value="KAK4762068.1"/>
    <property type="molecule type" value="Genomic_DNA"/>
</dbReference>
<dbReference type="AlphaFoldDB" id="A0AAN7KCN5"/>
<evidence type="ECO:0000256" key="7">
    <source>
        <dbReference type="ARBA" id="ARBA00022833"/>
    </source>
</evidence>
<dbReference type="Pfam" id="PF12678">
    <property type="entry name" value="zf-rbx1"/>
    <property type="match status" value="1"/>
</dbReference>
<keyword evidence="11" id="KW-1185">Reference proteome</keyword>
<dbReference type="InterPro" id="IPR013083">
    <property type="entry name" value="Znf_RING/FYVE/PHD"/>
</dbReference>
<name>A0AAN7KCN5_9MYRT</name>
<reference evidence="10 11" key="1">
    <citation type="journal article" date="2023" name="Hortic Res">
        <title>Pangenome of water caltrop reveals structural variations and asymmetric subgenome divergence after allopolyploidization.</title>
        <authorList>
            <person name="Zhang X."/>
            <person name="Chen Y."/>
            <person name="Wang L."/>
            <person name="Yuan Y."/>
            <person name="Fang M."/>
            <person name="Shi L."/>
            <person name="Lu R."/>
            <person name="Comes H.P."/>
            <person name="Ma Y."/>
            <person name="Chen Y."/>
            <person name="Huang G."/>
            <person name="Zhou Y."/>
            <person name="Zheng Z."/>
            <person name="Qiu Y."/>
        </authorList>
    </citation>
    <scope>NUCLEOTIDE SEQUENCE [LARGE SCALE GENOMIC DNA]</scope>
    <source>
        <tissue evidence="10">Roots</tissue>
    </source>
</reference>
<evidence type="ECO:0000256" key="2">
    <source>
        <dbReference type="ARBA" id="ARBA00004906"/>
    </source>
</evidence>
<proteinExistence type="predicted"/>
<feature type="domain" description="RING-type" evidence="9">
    <location>
        <begin position="193"/>
        <end position="242"/>
    </location>
</feature>
<dbReference type="InterPro" id="IPR001841">
    <property type="entry name" value="Znf_RING"/>
</dbReference>
<dbReference type="SMART" id="SM00184">
    <property type="entry name" value="RING"/>
    <property type="match status" value="1"/>
</dbReference>
<comment type="caution">
    <text evidence="10">The sequence shown here is derived from an EMBL/GenBank/DDBJ whole genome shotgun (WGS) entry which is preliminary data.</text>
</comment>
<dbReference type="InterPro" id="IPR024766">
    <property type="entry name" value="Znf_RING_H2"/>
</dbReference>
<evidence type="ECO:0000259" key="9">
    <source>
        <dbReference type="PROSITE" id="PS50089"/>
    </source>
</evidence>
<dbReference type="GO" id="GO:0016567">
    <property type="term" value="P:protein ubiquitination"/>
    <property type="evidence" value="ECO:0007669"/>
    <property type="project" value="TreeGrafter"/>
</dbReference>
<dbReference type="EC" id="2.3.2.27" evidence="3"/>
<dbReference type="GO" id="GO:0005737">
    <property type="term" value="C:cytoplasm"/>
    <property type="evidence" value="ECO:0007669"/>
    <property type="project" value="TreeGrafter"/>
</dbReference>
<dbReference type="PANTHER" id="PTHR15710:SF194">
    <property type="entry name" value="RING_U-BOX SUPERFAMILY PROTEIN"/>
    <property type="match status" value="1"/>
</dbReference>